<feature type="transmembrane region" description="Helical" evidence="8">
    <location>
        <begin position="226"/>
        <end position="244"/>
    </location>
</feature>
<evidence type="ECO:0000256" key="6">
    <source>
        <dbReference type="ARBA" id="ARBA00023136"/>
    </source>
</evidence>
<comment type="caution">
    <text evidence="10">The sequence shown here is derived from an EMBL/GenBank/DDBJ whole genome shotgun (WGS) entry which is preliminary data.</text>
</comment>
<dbReference type="CDD" id="cd17473">
    <property type="entry name" value="MFS_arabinose_efflux_permease_like"/>
    <property type="match status" value="1"/>
</dbReference>
<dbReference type="SUPFAM" id="SSF103473">
    <property type="entry name" value="MFS general substrate transporter"/>
    <property type="match status" value="1"/>
</dbReference>
<feature type="transmembrane region" description="Helical" evidence="8">
    <location>
        <begin position="195"/>
        <end position="220"/>
    </location>
</feature>
<reference evidence="10 11" key="1">
    <citation type="submission" date="2020-07" db="EMBL/GenBank/DDBJ databases">
        <title>Sequencing the genomes of 1000 actinobacteria strains.</title>
        <authorList>
            <person name="Klenk H.-P."/>
        </authorList>
    </citation>
    <scope>NUCLEOTIDE SEQUENCE [LARGE SCALE GENOMIC DNA]</scope>
    <source>
        <strain evidence="10 11">DSM 44442</strain>
    </source>
</reference>
<name>A0A7Z0J8I6_9ACTN</name>
<evidence type="ECO:0000313" key="11">
    <source>
        <dbReference type="Proteomes" id="UP000572051"/>
    </source>
</evidence>
<feature type="transmembrane region" description="Helical" evidence="8">
    <location>
        <begin position="338"/>
        <end position="357"/>
    </location>
</feature>
<evidence type="ECO:0000256" key="7">
    <source>
        <dbReference type="SAM" id="MobiDB-lite"/>
    </source>
</evidence>
<organism evidence="10 11">
    <name type="scientific">Nocardiopsis aegyptia</name>
    <dbReference type="NCBI Taxonomy" id="220378"/>
    <lineage>
        <taxon>Bacteria</taxon>
        <taxon>Bacillati</taxon>
        <taxon>Actinomycetota</taxon>
        <taxon>Actinomycetes</taxon>
        <taxon>Streptosporangiales</taxon>
        <taxon>Nocardiopsidaceae</taxon>
        <taxon>Nocardiopsis</taxon>
    </lineage>
</organism>
<feature type="transmembrane region" description="Helical" evidence="8">
    <location>
        <begin position="137"/>
        <end position="155"/>
    </location>
</feature>
<comment type="subcellular location">
    <subcellularLocation>
        <location evidence="1">Cell membrane</location>
        <topology evidence="1">Multi-pass membrane protein</topology>
    </subcellularLocation>
</comment>
<feature type="domain" description="Major facilitator superfamily (MFS) profile" evidence="9">
    <location>
        <begin position="68"/>
        <end position="453"/>
    </location>
</feature>
<keyword evidence="4 8" id="KW-0812">Transmembrane</keyword>
<dbReference type="GO" id="GO:0022857">
    <property type="term" value="F:transmembrane transporter activity"/>
    <property type="evidence" value="ECO:0007669"/>
    <property type="project" value="InterPro"/>
</dbReference>
<dbReference type="InterPro" id="IPR011701">
    <property type="entry name" value="MFS"/>
</dbReference>
<dbReference type="RefSeq" id="WP_218897597.1">
    <property type="nucleotide sequence ID" value="NZ_JACCFS010000001.1"/>
</dbReference>
<evidence type="ECO:0000256" key="1">
    <source>
        <dbReference type="ARBA" id="ARBA00004651"/>
    </source>
</evidence>
<feature type="transmembrane region" description="Helical" evidence="8">
    <location>
        <begin position="269"/>
        <end position="290"/>
    </location>
</feature>
<sequence length="468" mass="48034">MVIGARRGEACAARDKSRPRRRRTLTSPRASPTEENPLIPDRPDADRPSDPGAPEPGAPPVRTAGPAQLSLLLAASCMPVLGSVLIAPVLPQLGRHFAATPGADVLVPVVLTVPALVLGLTAAFAGVVADRIDRRRVLLGAMAGYSVVGTAPLYLDSLMAILASRVLLGVFEAAIITCCTALIGDYWSGARRARYLGMQALVASSAATLFLLVGGALGSLGWRAPFWIYLAAVLLVVPMARLLWRPERPDRPDRPDRSRPDAAERTAAVPWRLLLVPCLVTLFSGVLFYALPVQLPFVLTAAGAGSAGQIGGISALMSLGTAAGAALFGKLAGLSPRVLVPAELGLAAAGLGVVFAAPSVPVVIAGAVVTGFGTGLLLPTMIVWAVDRLDFEQRGRGTGLCAGALFFGQFLSPLAVAALGAGTGGTLPGLGVLGAVAAVVGVGVLLLLRRRTEGLTSPGRFRRPGPGP</sequence>
<keyword evidence="2" id="KW-0813">Transport</keyword>
<keyword evidence="3" id="KW-1003">Cell membrane</keyword>
<evidence type="ECO:0000256" key="2">
    <source>
        <dbReference type="ARBA" id="ARBA00022448"/>
    </source>
</evidence>
<dbReference type="InterPro" id="IPR020846">
    <property type="entry name" value="MFS_dom"/>
</dbReference>
<evidence type="ECO:0000256" key="8">
    <source>
        <dbReference type="SAM" id="Phobius"/>
    </source>
</evidence>
<feature type="transmembrane region" description="Helical" evidence="8">
    <location>
        <begin position="427"/>
        <end position="448"/>
    </location>
</feature>
<keyword evidence="6 8" id="KW-0472">Membrane</keyword>
<keyword evidence="5 8" id="KW-1133">Transmembrane helix</keyword>
<protein>
    <submittedName>
        <fullName evidence="10">MFS family permease</fullName>
    </submittedName>
</protein>
<dbReference type="Pfam" id="PF07690">
    <property type="entry name" value="MFS_1"/>
    <property type="match status" value="1"/>
</dbReference>
<evidence type="ECO:0000259" key="9">
    <source>
        <dbReference type="PROSITE" id="PS50850"/>
    </source>
</evidence>
<keyword evidence="11" id="KW-1185">Reference proteome</keyword>
<dbReference type="AlphaFoldDB" id="A0A7Z0J8I6"/>
<dbReference type="Gene3D" id="1.20.1250.20">
    <property type="entry name" value="MFS general substrate transporter like domains"/>
    <property type="match status" value="1"/>
</dbReference>
<proteinExistence type="predicted"/>
<evidence type="ECO:0000256" key="4">
    <source>
        <dbReference type="ARBA" id="ARBA00022692"/>
    </source>
</evidence>
<dbReference type="PANTHER" id="PTHR23517">
    <property type="entry name" value="RESISTANCE PROTEIN MDTM, PUTATIVE-RELATED-RELATED"/>
    <property type="match status" value="1"/>
</dbReference>
<dbReference type="GO" id="GO:0005886">
    <property type="term" value="C:plasma membrane"/>
    <property type="evidence" value="ECO:0007669"/>
    <property type="project" value="UniProtKB-SubCell"/>
</dbReference>
<dbReference type="Proteomes" id="UP000572051">
    <property type="component" value="Unassembled WGS sequence"/>
</dbReference>
<evidence type="ECO:0000256" key="3">
    <source>
        <dbReference type="ARBA" id="ARBA00022475"/>
    </source>
</evidence>
<gene>
    <name evidence="10" type="ORF">HNR10_000643</name>
</gene>
<feature type="region of interest" description="Disordered" evidence="7">
    <location>
        <begin position="1"/>
        <end position="62"/>
    </location>
</feature>
<dbReference type="InterPro" id="IPR050171">
    <property type="entry name" value="MFS_Transporters"/>
</dbReference>
<dbReference type="InterPro" id="IPR036259">
    <property type="entry name" value="MFS_trans_sf"/>
</dbReference>
<feature type="compositionally biased region" description="Basic and acidic residues" evidence="7">
    <location>
        <begin position="1"/>
        <end position="16"/>
    </location>
</feature>
<feature type="transmembrane region" description="Helical" evidence="8">
    <location>
        <begin position="398"/>
        <end position="421"/>
    </location>
</feature>
<dbReference type="PANTHER" id="PTHR23517:SF3">
    <property type="entry name" value="INTEGRAL MEMBRANE TRANSPORT PROTEIN"/>
    <property type="match status" value="1"/>
</dbReference>
<accession>A0A7Z0J8I6</accession>
<feature type="transmembrane region" description="Helical" evidence="8">
    <location>
        <begin position="363"/>
        <end position="386"/>
    </location>
</feature>
<feature type="transmembrane region" description="Helical" evidence="8">
    <location>
        <begin position="105"/>
        <end position="125"/>
    </location>
</feature>
<feature type="transmembrane region" description="Helical" evidence="8">
    <location>
        <begin position="161"/>
        <end position="183"/>
    </location>
</feature>
<evidence type="ECO:0000256" key="5">
    <source>
        <dbReference type="ARBA" id="ARBA00022989"/>
    </source>
</evidence>
<dbReference type="PROSITE" id="PS50850">
    <property type="entry name" value="MFS"/>
    <property type="match status" value="1"/>
</dbReference>
<evidence type="ECO:0000313" key="10">
    <source>
        <dbReference type="EMBL" id="NYJ32762.1"/>
    </source>
</evidence>
<feature type="transmembrane region" description="Helical" evidence="8">
    <location>
        <begin position="71"/>
        <end position="93"/>
    </location>
</feature>
<feature type="transmembrane region" description="Helical" evidence="8">
    <location>
        <begin position="310"/>
        <end position="331"/>
    </location>
</feature>
<dbReference type="EMBL" id="JACCFS010000001">
    <property type="protein sequence ID" value="NYJ32762.1"/>
    <property type="molecule type" value="Genomic_DNA"/>
</dbReference>